<dbReference type="OrthoDB" id="9774836at2"/>
<feature type="chain" id="PRO_5007506931" description="DUF4270 domain-containing protein" evidence="1">
    <location>
        <begin position="30"/>
        <end position="429"/>
    </location>
</feature>
<reference evidence="2 3" key="1">
    <citation type="journal article" date="2014" name="Proc. Natl. Acad. Sci. U.S.A.">
        <title>Functional type 2 photosynthetic reaction centers found in the rare bacterial phylum Gemmatimonadetes.</title>
        <authorList>
            <person name="Zeng Y."/>
            <person name="Feng F."/>
            <person name="Medova H."/>
            <person name="Dean J."/>
            <person name="Koblizek M."/>
        </authorList>
    </citation>
    <scope>NUCLEOTIDE SEQUENCE [LARGE SCALE GENOMIC DNA]</scope>
    <source>
        <strain evidence="2 3">AP64</strain>
    </source>
</reference>
<dbReference type="eggNOG" id="ENOG5033TNP">
    <property type="taxonomic scope" value="Bacteria"/>
</dbReference>
<evidence type="ECO:0000256" key="1">
    <source>
        <dbReference type="SAM" id="SignalP"/>
    </source>
</evidence>
<reference evidence="2 3" key="2">
    <citation type="journal article" date="2016" name="Environ. Microbiol. Rep.">
        <title>Metagenomic evidence for the presence of phototrophic Gemmatimonadetes bacteria in diverse environments.</title>
        <authorList>
            <person name="Zeng Y."/>
            <person name="Baumbach J."/>
            <person name="Barbosa E.G."/>
            <person name="Azevedo V."/>
            <person name="Zhang C."/>
            <person name="Koblizek M."/>
        </authorList>
    </citation>
    <scope>NUCLEOTIDE SEQUENCE [LARGE SCALE GENOMIC DNA]</scope>
    <source>
        <strain evidence="2 3">AP64</strain>
    </source>
</reference>
<gene>
    <name evidence="2" type="ORF">GEMMAAP_07855</name>
</gene>
<evidence type="ECO:0000313" key="3">
    <source>
        <dbReference type="Proteomes" id="UP000076404"/>
    </source>
</evidence>
<proteinExistence type="predicted"/>
<evidence type="ECO:0000313" key="2">
    <source>
        <dbReference type="EMBL" id="AMW04770.1"/>
    </source>
</evidence>
<sequence>MSERVRWSWSRLRAPLLVLSMITASAVTAACTENLEGGAACPSLCPEQSEQFRDTTFEAVVLDTSLGGYPALGLGTNLLLANRPDTLVTRAIMRFDLLTTAYFPNGTGALDSISTVDSVFLKVPLDTTGRLGTTPVTLEVYDVDTTASDTVPAVLRALFRPDRLIGSLTLTPNATSDTIRIPISKTVMQAKIAAKSRLRVGMRLSGAGQLRLRAFTFGAGSTTLQYDAATDTSYRPIIVTAGTTLPNAPDDVNQAYSVYALTDVGSLPPETTGLVVGGYPAYRTYMRFNVPLRITDSSTIVRADLLLTQQPSRFGNVADSVAVFPLVPTTTSEISDLRRVLDLASEGTLTGIDTTRLVPRDSGQKALNVLALARSWRTLPTSVPRAFALRIALEGAQPAELRFFSSRASASLRPKLRITYLPKSEFVLP</sequence>
<dbReference type="RefSeq" id="WP_026850534.1">
    <property type="nucleotide sequence ID" value="NZ_CP011454.1"/>
</dbReference>
<dbReference type="Proteomes" id="UP000076404">
    <property type="component" value="Chromosome"/>
</dbReference>
<keyword evidence="1" id="KW-0732">Signal</keyword>
<organism evidence="2 3">
    <name type="scientific">Gemmatimonas phototrophica</name>
    <dbReference type="NCBI Taxonomy" id="1379270"/>
    <lineage>
        <taxon>Bacteria</taxon>
        <taxon>Pseudomonadati</taxon>
        <taxon>Gemmatimonadota</taxon>
        <taxon>Gemmatimonadia</taxon>
        <taxon>Gemmatimonadales</taxon>
        <taxon>Gemmatimonadaceae</taxon>
        <taxon>Gemmatimonas</taxon>
    </lineage>
</organism>
<accession>A0A143BJV6</accession>
<evidence type="ECO:0008006" key="4">
    <source>
        <dbReference type="Google" id="ProtNLM"/>
    </source>
</evidence>
<feature type="signal peptide" evidence="1">
    <location>
        <begin position="1"/>
        <end position="29"/>
    </location>
</feature>
<dbReference type="AlphaFoldDB" id="A0A143BJV6"/>
<dbReference type="PROSITE" id="PS51257">
    <property type="entry name" value="PROKAR_LIPOPROTEIN"/>
    <property type="match status" value="1"/>
</dbReference>
<keyword evidence="3" id="KW-1185">Reference proteome</keyword>
<dbReference type="KEGG" id="gph:GEMMAAP_07855"/>
<name>A0A143BJV6_9BACT</name>
<protein>
    <recommendedName>
        <fullName evidence="4">DUF4270 domain-containing protein</fullName>
    </recommendedName>
</protein>
<dbReference type="STRING" id="1379270.GEMMAAP_07855"/>
<dbReference type="EMBL" id="CP011454">
    <property type="protein sequence ID" value="AMW04770.1"/>
    <property type="molecule type" value="Genomic_DNA"/>
</dbReference>